<evidence type="ECO:0000313" key="2">
    <source>
        <dbReference type="Proteomes" id="UP000790347"/>
    </source>
</evidence>
<protein>
    <submittedName>
        <fullName evidence="1">Microtubule-associated proteins 1A/1B light chain 3C, variant 2</fullName>
    </submittedName>
</protein>
<sequence length="134" mass="15491">MIVLLVRLVWMGHKLVPIFFPLQLEAFARFETEFGTKETREEVVDPFVVCLSLFMIVVLGLGNIDIKLEPFSERFMRFRARLSSSSESLSCRFVTKSSSKALICIREFDVMKFVGFVRLLKVNEESDDDNDGRE</sequence>
<comment type="caution">
    <text evidence="1">The sequence shown here is derived from an EMBL/GenBank/DDBJ whole genome shotgun (WGS) entry which is preliminary data.</text>
</comment>
<evidence type="ECO:0000313" key="1">
    <source>
        <dbReference type="EMBL" id="KAH9529833.1"/>
    </source>
</evidence>
<keyword evidence="2" id="KW-1185">Reference proteome</keyword>
<gene>
    <name evidence="1" type="primary">MAP1LC3C</name>
    <name evidence="1" type="ORF">DERF_003694</name>
</gene>
<accession>A0A922IHB0</accession>
<dbReference type="AlphaFoldDB" id="A0A922IHB0"/>
<dbReference type="Proteomes" id="UP000790347">
    <property type="component" value="Unassembled WGS sequence"/>
</dbReference>
<proteinExistence type="predicted"/>
<organism evidence="1 2">
    <name type="scientific">Dermatophagoides farinae</name>
    <name type="common">American house dust mite</name>
    <dbReference type="NCBI Taxonomy" id="6954"/>
    <lineage>
        <taxon>Eukaryota</taxon>
        <taxon>Metazoa</taxon>
        <taxon>Ecdysozoa</taxon>
        <taxon>Arthropoda</taxon>
        <taxon>Chelicerata</taxon>
        <taxon>Arachnida</taxon>
        <taxon>Acari</taxon>
        <taxon>Acariformes</taxon>
        <taxon>Sarcoptiformes</taxon>
        <taxon>Astigmata</taxon>
        <taxon>Psoroptidia</taxon>
        <taxon>Analgoidea</taxon>
        <taxon>Pyroglyphidae</taxon>
        <taxon>Dermatophagoidinae</taxon>
        <taxon>Dermatophagoides</taxon>
    </lineage>
</organism>
<reference evidence="1" key="1">
    <citation type="submission" date="2013-05" db="EMBL/GenBank/DDBJ databases">
        <authorList>
            <person name="Yim A.K.Y."/>
            <person name="Chan T.F."/>
            <person name="Ji K.M."/>
            <person name="Liu X.Y."/>
            <person name="Zhou J.W."/>
            <person name="Li R.Q."/>
            <person name="Yang K.Y."/>
            <person name="Li J."/>
            <person name="Li M."/>
            <person name="Law P.T.W."/>
            <person name="Wu Y.L."/>
            <person name="Cai Z.L."/>
            <person name="Qin H."/>
            <person name="Bao Y."/>
            <person name="Leung R.K.K."/>
            <person name="Ng P.K.S."/>
            <person name="Zou J."/>
            <person name="Zhong X.J."/>
            <person name="Ran P.X."/>
            <person name="Zhong N.S."/>
            <person name="Liu Z.G."/>
            <person name="Tsui S.K.W."/>
        </authorList>
    </citation>
    <scope>NUCLEOTIDE SEQUENCE</scope>
    <source>
        <strain evidence="1">Derf</strain>
        <tissue evidence="1">Whole organism</tissue>
    </source>
</reference>
<dbReference type="EMBL" id="ASGP02000001">
    <property type="protein sequence ID" value="KAH9529833.1"/>
    <property type="molecule type" value="Genomic_DNA"/>
</dbReference>
<reference evidence="1" key="2">
    <citation type="journal article" date="2022" name="Res Sq">
        <title>Comparative Genomics Reveals Insights into the Divergent Evolution of Astigmatic Mites and Household Pest Adaptations.</title>
        <authorList>
            <person name="Xiong Q."/>
            <person name="Wan A.T.-Y."/>
            <person name="Liu X.-Y."/>
            <person name="Fung C.S.-H."/>
            <person name="Xiao X."/>
            <person name="Malainual N."/>
            <person name="Hou J."/>
            <person name="Wang L."/>
            <person name="Wang M."/>
            <person name="Yang K."/>
            <person name="Cui Y."/>
            <person name="Leung E."/>
            <person name="Nong W."/>
            <person name="Shin S.-K."/>
            <person name="Au S."/>
            <person name="Jeong K.Y."/>
            <person name="Chew F.T."/>
            <person name="Hui J."/>
            <person name="Leung T.F."/>
            <person name="Tungtrongchitr A."/>
            <person name="Zhong N."/>
            <person name="Liu Z."/>
            <person name="Tsui S."/>
        </authorList>
    </citation>
    <scope>NUCLEOTIDE SEQUENCE</scope>
    <source>
        <strain evidence="1">Derf</strain>
        <tissue evidence="1">Whole organism</tissue>
    </source>
</reference>
<name>A0A922IHB0_DERFA</name>